<accession>A0A6I6DQV2</accession>
<dbReference type="KEGG" id="moj:D7D94_06370"/>
<dbReference type="OrthoDB" id="3172507at2"/>
<dbReference type="RefSeq" id="WP_156241822.1">
    <property type="nucleotide sequence ID" value="NZ_BAAAZL010000001.1"/>
</dbReference>
<dbReference type="Gene3D" id="1.10.10.10">
    <property type="entry name" value="Winged helix-like DNA-binding domain superfamily/Winged helix DNA-binding domain"/>
    <property type="match status" value="1"/>
</dbReference>
<protein>
    <submittedName>
        <fullName evidence="2">LuxR family transcriptional regulator</fullName>
    </submittedName>
</protein>
<dbReference type="InterPro" id="IPR000792">
    <property type="entry name" value="Tscrpt_reg_LuxR_C"/>
</dbReference>
<dbReference type="SMART" id="SM00421">
    <property type="entry name" value="HTH_LUXR"/>
    <property type="match status" value="1"/>
</dbReference>
<feature type="domain" description="HTH luxR-type" evidence="1">
    <location>
        <begin position="450"/>
        <end position="515"/>
    </location>
</feature>
<dbReference type="Proteomes" id="UP000422989">
    <property type="component" value="Chromosome"/>
</dbReference>
<dbReference type="EMBL" id="CP032550">
    <property type="protein sequence ID" value="QGU27332.1"/>
    <property type="molecule type" value="Genomic_DNA"/>
</dbReference>
<dbReference type="Pfam" id="PF00196">
    <property type="entry name" value="GerE"/>
    <property type="match status" value="1"/>
</dbReference>
<organism evidence="2 3">
    <name type="scientific">Microbacterium oryzae</name>
    <dbReference type="NCBI Taxonomy" id="743009"/>
    <lineage>
        <taxon>Bacteria</taxon>
        <taxon>Bacillati</taxon>
        <taxon>Actinomycetota</taxon>
        <taxon>Actinomycetes</taxon>
        <taxon>Micrococcales</taxon>
        <taxon>Microbacteriaceae</taxon>
        <taxon>Microbacterium</taxon>
    </lineage>
</organism>
<reference evidence="2 3" key="1">
    <citation type="submission" date="2018-09" db="EMBL/GenBank/DDBJ databases">
        <title>Whole genome sequencing of Microbacterium oryzae strain MB-10T.</title>
        <authorList>
            <person name="Das S.K."/>
        </authorList>
    </citation>
    <scope>NUCLEOTIDE SEQUENCE [LARGE SCALE GENOMIC DNA]</scope>
    <source>
        <strain evidence="2 3">MB-10</strain>
    </source>
</reference>
<proteinExistence type="predicted"/>
<dbReference type="PROSITE" id="PS50043">
    <property type="entry name" value="HTH_LUXR_2"/>
    <property type="match status" value="1"/>
</dbReference>
<gene>
    <name evidence="2" type="ORF">D7D94_06370</name>
</gene>
<evidence type="ECO:0000313" key="2">
    <source>
        <dbReference type="EMBL" id="QGU27332.1"/>
    </source>
</evidence>
<dbReference type="InterPro" id="IPR036388">
    <property type="entry name" value="WH-like_DNA-bd_sf"/>
</dbReference>
<dbReference type="CDD" id="cd06170">
    <property type="entry name" value="LuxR_C_like"/>
    <property type="match status" value="1"/>
</dbReference>
<dbReference type="GO" id="GO:0006355">
    <property type="term" value="P:regulation of DNA-templated transcription"/>
    <property type="evidence" value="ECO:0007669"/>
    <property type="project" value="InterPro"/>
</dbReference>
<dbReference type="PRINTS" id="PR00038">
    <property type="entry name" value="HTHLUXR"/>
</dbReference>
<evidence type="ECO:0000259" key="1">
    <source>
        <dbReference type="PROSITE" id="PS50043"/>
    </source>
</evidence>
<name>A0A6I6DQV2_9MICO</name>
<keyword evidence="3" id="KW-1185">Reference proteome</keyword>
<dbReference type="AlphaFoldDB" id="A0A6I6DQV2"/>
<evidence type="ECO:0000313" key="3">
    <source>
        <dbReference type="Proteomes" id="UP000422989"/>
    </source>
</evidence>
<dbReference type="SUPFAM" id="SSF46894">
    <property type="entry name" value="C-terminal effector domain of the bipartite response regulators"/>
    <property type="match status" value="1"/>
</dbReference>
<dbReference type="GO" id="GO:0003677">
    <property type="term" value="F:DNA binding"/>
    <property type="evidence" value="ECO:0007669"/>
    <property type="project" value="InterPro"/>
</dbReference>
<sequence>MRSVPPSSEPAEPARSVAARVYRALAHRAWEDALRLVEANWSELLSTNAAAIRAVMSTVPLELVESDARWRRVRDYLETVPGGRAPTVHLAPSSAFAEAMALTEEAKHISQRGDLAPALKTVREARAAYMTASAQRRGGTLADLPRLLLVWGGIELAGGDPGIALDELTRAYSMAHAGGVPQIALIAASEVAWLHALEGRAEARDDWVAYAEAIMHGSPRPLPSPMSLQLSRALAHYDELDFAAAGREVDAARAISAGRIPAEARLWELAVVSLLIAAKDPSSTATLADLEQPDLPGRVQARGGELAVARAQALAHRGQLERAREILDALPMPLIPSARAQRAAVHLLRGDRERAAQDGHAALDDLGRPRAAVTAAVVLAVLLLRRDDPEAGPAFRRAAVLAAAHRVPVALTCVPREDFDALAEIADLSDGERDAVSTVRAAAVRFPPSPQSGGLRVTEHELAALRLLAQGKSTAAAAAALGVSPNTIKSFRRRAYAKLGVRTREELVVAAAAHGLL</sequence>
<dbReference type="InterPro" id="IPR016032">
    <property type="entry name" value="Sig_transdc_resp-reg_C-effctor"/>
</dbReference>